<protein>
    <submittedName>
        <fullName evidence="6">Uncharacterized protein LOC110986133 isoform X1</fullName>
    </submittedName>
</protein>
<keyword evidence="5" id="KW-1185">Reference proteome</keyword>
<evidence type="ECO:0000256" key="2">
    <source>
        <dbReference type="ARBA" id="ARBA00022490"/>
    </source>
</evidence>
<evidence type="ECO:0000256" key="1">
    <source>
        <dbReference type="ARBA" id="ARBA00004496"/>
    </source>
</evidence>
<reference evidence="6" key="1">
    <citation type="submission" date="2025-08" db="UniProtKB">
        <authorList>
            <consortium name="RefSeq"/>
        </authorList>
    </citation>
    <scope>IDENTIFICATION</scope>
</reference>
<organism evidence="5 6">
    <name type="scientific">Acanthaster planci</name>
    <name type="common">Crown-of-thorns starfish</name>
    <dbReference type="NCBI Taxonomy" id="133434"/>
    <lineage>
        <taxon>Eukaryota</taxon>
        <taxon>Metazoa</taxon>
        <taxon>Echinodermata</taxon>
        <taxon>Eleutherozoa</taxon>
        <taxon>Asterozoa</taxon>
        <taxon>Asteroidea</taxon>
        <taxon>Valvatacea</taxon>
        <taxon>Valvatida</taxon>
        <taxon>Acanthasteridae</taxon>
        <taxon>Acanthaster</taxon>
    </lineage>
</organism>
<feature type="compositionally biased region" description="Polar residues" evidence="4">
    <location>
        <begin position="1"/>
        <end position="12"/>
    </location>
</feature>
<dbReference type="Proteomes" id="UP000694845">
    <property type="component" value="Unplaced"/>
</dbReference>
<sequence>MAESTMAESTLQLPRDGSTRRRRNDTNDAGSDALNSLPEVWRVLLDPSKKVIDDTCLEKLLSWMTELANSPAALQMILDKKTGVIRFLQQSLDPKCNLAGRVFALRLSAVLLNSLNRHSAMTQLPNDYSEGDGPRFDIDAHESSNVLHLKYVSVMSDLIEQLLVSAYKSADWQKASIRNAWFASAGALIGSGCPSEITQRLDFVDIAVSSLEDNCLFVVSALQQFLVDLITTMHTSCVGVNRVTTCTTQDQALYSKDEMTSQRDCTDVTDRRATLPLDETEEHIESPQKRSRLDLSKAHPIEKQSCNCRDQLKTCLQKMTEILAPVPSLQPQQLGTTNCRMKLGTATLGVLTKLVESKPTVAHSILADMCIISIISDLLSRSHISSDMCSAAVDFVSSFLQTLDPESELLAVVIGLPFQLMNIHQFVAAIHLASNVFSTTQLSKLRRNDSILQLQSDDFGSLLRLVMLPIDCLLPEHQTIAELPSAFNTSKDHLLQDMSGHKCRCITILCHCLSALERMVDKGLYAVISQHTDLMDCASYILSLTLGQRSHRVHNSLRCHLLASVKVTKAVLSLAVTTIASTVGRNIRLAESTLMSLFLQLVEVLKNPESNATIITKCLDVLARLLPAYASELKHTDPMIVLGETMTKRLCDPQWAIRDSAICFLQSLLNSQTDAFCDWFKYYKFHVHIVDCIHDGESFVNATAMSALVDISRQQELWLDLLQQTGKTECSLVGEFVNFILDDSQGSFMRRATVNAFTKWLSVFPWLQTGLRVQCQDSSDKLRTRKQASNVDTLADVHAGPRNMHEKLSMASQIRCAISSAMFDRDWEVKHGALIFWQTLLEMYLPTRNDTTPPDMNRRIQNSQRDLPKSHKNDLCEVTRIPDDPTTSLVNFVHVLKEEALIGRLAAVLEDEDPTVARRACQMLLDLYKCLQTEMAVSGLNDSSLAEFMEKTQVELREMNLVDLLKEKTRTGHINGEKPLSLIHDILAGTEESDSKFLDCY</sequence>
<dbReference type="GeneID" id="110986133"/>
<comment type="similarity">
    <text evidence="3">Belongs to the BRAT1 family.</text>
</comment>
<dbReference type="InterPro" id="IPR011989">
    <property type="entry name" value="ARM-like"/>
</dbReference>
<evidence type="ECO:0000256" key="3">
    <source>
        <dbReference type="ARBA" id="ARBA00061308"/>
    </source>
</evidence>
<dbReference type="InterPro" id="IPR016024">
    <property type="entry name" value="ARM-type_fold"/>
</dbReference>
<dbReference type="GO" id="GO:0005634">
    <property type="term" value="C:nucleus"/>
    <property type="evidence" value="ECO:0007669"/>
    <property type="project" value="TreeGrafter"/>
</dbReference>
<name>A0A8B7ZEQ5_ACAPL</name>
<dbReference type="GO" id="GO:0005737">
    <property type="term" value="C:cytoplasm"/>
    <property type="evidence" value="ECO:0007669"/>
    <property type="project" value="UniProtKB-SubCell"/>
</dbReference>
<dbReference type="PANTHER" id="PTHR21331">
    <property type="entry name" value="BRCA1-ASSOCIATED ATM ACTIVATOR 1"/>
    <property type="match status" value="1"/>
</dbReference>
<feature type="region of interest" description="Disordered" evidence="4">
    <location>
        <begin position="1"/>
        <end position="31"/>
    </location>
</feature>
<dbReference type="InterPro" id="IPR038904">
    <property type="entry name" value="BRAT1"/>
</dbReference>
<evidence type="ECO:0000313" key="5">
    <source>
        <dbReference type="Proteomes" id="UP000694845"/>
    </source>
</evidence>
<dbReference type="Gene3D" id="1.25.10.10">
    <property type="entry name" value="Leucine-rich Repeat Variant"/>
    <property type="match status" value="1"/>
</dbReference>
<dbReference type="OrthoDB" id="10057956at2759"/>
<dbReference type="RefSeq" id="XP_022103472.1">
    <property type="nucleotide sequence ID" value="XM_022247780.1"/>
</dbReference>
<dbReference type="GO" id="GO:0006974">
    <property type="term" value="P:DNA damage response"/>
    <property type="evidence" value="ECO:0007669"/>
    <property type="project" value="InterPro"/>
</dbReference>
<dbReference type="AlphaFoldDB" id="A0A8B7ZEQ5"/>
<dbReference type="KEGG" id="aplc:110986133"/>
<gene>
    <name evidence="6" type="primary">LOC110986133</name>
</gene>
<comment type="subcellular location">
    <subcellularLocation>
        <location evidence="1">Cytoplasm</location>
    </subcellularLocation>
</comment>
<dbReference type="PANTHER" id="PTHR21331:SF2">
    <property type="entry name" value="BRCA1-ASSOCIATED ATM ACTIVATOR 1"/>
    <property type="match status" value="1"/>
</dbReference>
<dbReference type="GO" id="GO:0008283">
    <property type="term" value="P:cell population proliferation"/>
    <property type="evidence" value="ECO:0007669"/>
    <property type="project" value="InterPro"/>
</dbReference>
<dbReference type="SUPFAM" id="SSF48371">
    <property type="entry name" value="ARM repeat"/>
    <property type="match status" value="1"/>
</dbReference>
<accession>A0A8B7ZEQ5</accession>
<evidence type="ECO:0000313" key="6">
    <source>
        <dbReference type="RefSeq" id="XP_022103472.1"/>
    </source>
</evidence>
<keyword evidence="2" id="KW-0963">Cytoplasm</keyword>
<proteinExistence type="inferred from homology"/>
<evidence type="ECO:0000256" key="4">
    <source>
        <dbReference type="SAM" id="MobiDB-lite"/>
    </source>
</evidence>